<gene>
    <name evidence="1" type="ORF">INQ84_04365</name>
</gene>
<accession>A0AAQ0J6L3</accession>
<sequence>MCSDDATKPKPIFPPIIGSYAQDVREGGVAAVAATIRMIWVGGGYIFCTPPSDWYEELAGEGVDSQCFCEQETLAVFL</sequence>
<dbReference type="RefSeq" id="WP_080122218.1">
    <property type="nucleotide sequence ID" value="NZ_CP063062.1"/>
</dbReference>
<dbReference type="Proteomes" id="UP000825134">
    <property type="component" value="Chromosome"/>
</dbReference>
<dbReference type="EMBL" id="CP063185">
    <property type="protein sequence ID" value="QYC74311.1"/>
    <property type="molecule type" value="Genomic_DNA"/>
</dbReference>
<organism evidence="1 2">
    <name type="scientific">Chlamydia suis</name>
    <dbReference type="NCBI Taxonomy" id="83559"/>
    <lineage>
        <taxon>Bacteria</taxon>
        <taxon>Pseudomonadati</taxon>
        <taxon>Chlamydiota</taxon>
        <taxon>Chlamydiia</taxon>
        <taxon>Chlamydiales</taxon>
        <taxon>Chlamydiaceae</taxon>
        <taxon>Chlamydia/Chlamydophila group</taxon>
        <taxon>Chlamydia</taxon>
    </lineage>
</organism>
<proteinExistence type="predicted"/>
<evidence type="ECO:0000313" key="1">
    <source>
        <dbReference type="EMBL" id="QYC74311.1"/>
    </source>
</evidence>
<dbReference type="AlphaFoldDB" id="A0AAQ0J6L3"/>
<evidence type="ECO:0000313" key="2">
    <source>
        <dbReference type="Proteomes" id="UP000825134"/>
    </source>
</evidence>
<reference evidence="1" key="1">
    <citation type="journal article" date="2021" name="Front. Microbiol.">
        <title>Generation of Tetracycline and Rifamycin Resistant Chlamydia Suis Recombinants.</title>
        <authorList>
            <person name="Marti H."/>
            <person name="Bommana S."/>
            <person name="Read T.D."/>
            <person name="Pesch T."/>
            <person name="Prahauser B."/>
            <person name="Dean D."/>
            <person name="Borel N."/>
        </authorList>
    </citation>
    <scope>NUCLEOTIDE SEQUENCE</scope>
    <source>
        <strain evidence="1">208.1</strain>
    </source>
</reference>
<protein>
    <submittedName>
        <fullName evidence="1">Uncharacterized protein</fullName>
    </submittedName>
</protein>
<name>A0AAQ0J6L3_9CHLA</name>